<dbReference type="EC" id="5.1.3.20" evidence="4"/>
<feature type="binding site" evidence="4">
    <location>
        <position position="95"/>
    </location>
    <ligand>
        <name>NADP(+)</name>
        <dbReference type="ChEBI" id="CHEBI:58349"/>
    </ligand>
</feature>
<feature type="binding site" evidence="4">
    <location>
        <begin position="14"/>
        <end position="15"/>
    </location>
    <ligand>
        <name>NADP(+)</name>
        <dbReference type="ChEBI" id="CHEBI:58349"/>
    </ligand>
</feature>
<dbReference type="HAMAP" id="MF_01601">
    <property type="entry name" value="Heptose_epimerase"/>
    <property type="match status" value="1"/>
</dbReference>
<dbReference type="Gene3D" id="3.90.25.10">
    <property type="entry name" value="UDP-galactose 4-epimerase, domain 1"/>
    <property type="match status" value="1"/>
</dbReference>
<feature type="active site" description="Proton acceptor" evidence="4">
    <location>
        <position position="146"/>
    </location>
</feature>
<dbReference type="Pfam" id="PF01370">
    <property type="entry name" value="Epimerase"/>
    <property type="match status" value="1"/>
</dbReference>
<dbReference type="InterPro" id="IPR001509">
    <property type="entry name" value="Epimerase_deHydtase"/>
</dbReference>
<sequence>MKKAQIVVTGGAGFIGSNLVEVLNQRGEDQIIIVDHLGEGNKWKNLLGLKFLDYIEKGEFLEKIEKGYFKEVSAIIHLGACSNTTEKNLQFLYLNNYKYSQKLALFSLENNIQFIYASSAATYGEGSLGFSDDETLLPKLKPLNPYGFSKHLFDLWLYYNGLLNKVVGLKYFNVFGEKEFHKGEMRSVVLKAYEQIKKEEKVKLFKSYNPDYRDGEQLRDFIYVKDAVEVTLFFLENPQIKGIFNVGTGKARSFKDLVLAIFSALNIPPTIEYIEMPEYLKKQYQYFTQADITKLRKAGYNKPMWELEDAVKNYVTYLEKNYTFFYG</sequence>
<feature type="active site" description="Proton acceptor" evidence="4">
    <location>
        <position position="182"/>
    </location>
</feature>
<feature type="binding site" evidence="4">
    <location>
        <begin position="78"/>
        <end position="82"/>
    </location>
    <ligand>
        <name>NADP(+)</name>
        <dbReference type="ChEBI" id="CHEBI:58349"/>
    </ligand>
</feature>
<feature type="binding site" evidence="4">
    <location>
        <begin position="205"/>
        <end position="208"/>
    </location>
    <ligand>
        <name>substrate</name>
    </ligand>
</feature>
<comment type="cofactor">
    <cofactor evidence="4">
        <name>NADP(+)</name>
        <dbReference type="ChEBI" id="CHEBI:58349"/>
    </cofactor>
    <text evidence="4">Binds 1 NADP(+) per subunit.</text>
</comment>
<evidence type="ECO:0000256" key="2">
    <source>
        <dbReference type="ARBA" id="ARBA00023235"/>
    </source>
</evidence>
<reference evidence="6" key="1">
    <citation type="submission" date="2022-11" db="EMBL/GenBank/DDBJ databases">
        <title>Candidatus Alkanophaga archaea from heated hydrothermal vent sediment oxidize petroleum alkanes.</title>
        <authorList>
            <person name="Zehnle H."/>
            <person name="Laso-Perez R."/>
            <person name="Lipp J."/>
            <person name="Teske A."/>
            <person name="Wegener G."/>
        </authorList>
    </citation>
    <scope>NUCLEOTIDE SEQUENCE</scope>
    <source>
        <strain evidence="6">MCA70</strain>
    </source>
</reference>
<gene>
    <name evidence="4" type="primary">hldD</name>
    <name evidence="6" type="ORF">OD816_001534</name>
</gene>
<proteinExistence type="inferred from homology"/>
<dbReference type="AlphaFoldDB" id="A0AAE3P6B1"/>
<feature type="binding site" evidence="4">
    <location>
        <begin position="35"/>
        <end position="36"/>
    </location>
    <ligand>
        <name>NADP(+)</name>
        <dbReference type="ChEBI" id="CHEBI:58349"/>
    </ligand>
</feature>
<comment type="function">
    <text evidence="4">Catalyzes the interconversion between ADP-D-glycero-beta-D-manno-heptose and ADP-L-glycero-beta-D-manno-heptose via an epimerization at carbon 6 of the heptose.</text>
</comment>
<dbReference type="PANTHER" id="PTHR43103">
    <property type="entry name" value="NUCLEOSIDE-DIPHOSPHATE-SUGAR EPIMERASE"/>
    <property type="match status" value="1"/>
</dbReference>
<feature type="binding site" evidence="4">
    <location>
        <position position="191"/>
    </location>
    <ligand>
        <name>substrate</name>
    </ligand>
</feature>
<evidence type="ECO:0000313" key="7">
    <source>
        <dbReference type="Proteomes" id="UP001144110"/>
    </source>
</evidence>
<feature type="binding site" evidence="4">
    <location>
        <position position="219"/>
    </location>
    <ligand>
        <name>substrate</name>
    </ligand>
</feature>
<dbReference type="InterPro" id="IPR011912">
    <property type="entry name" value="Heptose_epim"/>
</dbReference>
<comment type="pathway">
    <text evidence="4">Nucleotide-sugar biosynthesis; ADP-L-glycero-beta-D-manno-heptose biosynthesis; ADP-L-glycero-beta-D-manno-heptose from D-glycero-beta-D-manno-heptose 7-phosphate: step 4/4.</text>
</comment>
<dbReference type="SUPFAM" id="SSF51735">
    <property type="entry name" value="NAD(P)-binding Rossmann-fold domains"/>
    <property type="match status" value="1"/>
</dbReference>
<evidence type="ECO:0000256" key="1">
    <source>
        <dbReference type="ARBA" id="ARBA00022857"/>
    </source>
</evidence>
<name>A0AAE3P6B1_9BACT</name>
<dbReference type="GO" id="GO:0050661">
    <property type="term" value="F:NADP binding"/>
    <property type="evidence" value="ECO:0007669"/>
    <property type="project" value="InterPro"/>
</dbReference>
<feature type="binding site" evidence="4">
    <location>
        <position position="173"/>
    </location>
    <ligand>
        <name>substrate</name>
    </ligand>
</feature>
<protein>
    <recommendedName>
        <fullName evidence="4">ADP-L-glycero-D-manno-heptose-6-epimerase</fullName>
        <ecNumber evidence="4">5.1.3.20</ecNumber>
    </recommendedName>
    <alternativeName>
        <fullName evidence="4">ADP-L-glycero-beta-D-manno-heptose-6-epimerase</fullName>
        <shortName evidence="4">ADP-glyceromanno-heptose 6-epimerase</shortName>
        <shortName evidence="4">ADP-hep 6-epimerase</shortName>
        <shortName evidence="4">AGME</shortName>
    </alternativeName>
</protein>
<feature type="binding site" evidence="4">
    <location>
        <position position="284"/>
    </location>
    <ligand>
        <name>substrate</name>
    </ligand>
</feature>
<organism evidence="6 7">
    <name type="scientific">Candidatus Thermodesulfobacterium syntrophicum</name>
    <dbReference type="NCBI Taxonomy" id="3060442"/>
    <lineage>
        <taxon>Bacteria</taxon>
        <taxon>Pseudomonadati</taxon>
        <taxon>Thermodesulfobacteriota</taxon>
        <taxon>Thermodesulfobacteria</taxon>
        <taxon>Thermodesulfobacteriales</taxon>
        <taxon>Thermodesulfobacteriaceae</taxon>
        <taxon>Thermodesulfobacterium</taxon>
    </lineage>
</organism>
<accession>A0AAE3P6B1</accession>
<dbReference type="CDD" id="cd05248">
    <property type="entry name" value="ADP_GME_SDR_e"/>
    <property type="match status" value="1"/>
</dbReference>
<evidence type="ECO:0000256" key="3">
    <source>
        <dbReference type="ARBA" id="ARBA00023277"/>
    </source>
</evidence>
<comment type="catalytic activity">
    <reaction evidence="4">
        <text>ADP-D-glycero-beta-D-manno-heptose = ADP-L-glycero-beta-D-manno-heptose</text>
        <dbReference type="Rhea" id="RHEA:17577"/>
        <dbReference type="ChEBI" id="CHEBI:59967"/>
        <dbReference type="ChEBI" id="CHEBI:61506"/>
        <dbReference type="EC" id="5.1.3.20"/>
    </reaction>
</comment>
<dbReference type="EMBL" id="JAPHEG010000009">
    <property type="protein sequence ID" value="MDF2954289.1"/>
    <property type="molecule type" value="Genomic_DNA"/>
</dbReference>
<dbReference type="GO" id="GO:0005975">
    <property type="term" value="P:carbohydrate metabolic process"/>
    <property type="evidence" value="ECO:0007669"/>
    <property type="project" value="UniProtKB-UniRule"/>
</dbReference>
<dbReference type="Proteomes" id="UP001144110">
    <property type="component" value="Unassembled WGS sequence"/>
</dbReference>
<comment type="caution">
    <text evidence="6">The sequence shown here is derived from an EMBL/GenBank/DDBJ whole genome shotgun (WGS) entry which is preliminary data.</text>
</comment>
<comment type="domain">
    <text evidence="4">Contains a large N-terminal NADP-binding domain, and a smaller C-terminal substrate-binding domain.</text>
</comment>
<dbReference type="Gene3D" id="3.40.50.720">
    <property type="entry name" value="NAD(P)-binding Rossmann-like Domain"/>
    <property type="match status" value="1"/>
</dbReference>
<feature type="binding site" evidence="4">
    <location>
        <position position="174"/>
    </location>
    <ligand>
        <name>NADP(+)</name>
        <dbReference type="ChEBI" id="CHEBI:58349"/>
    </ligand>
</feature>
<keyword evidence="2 4" id="KW-0413">Isomerase</keyword>
<feature type="binding site" evidence="4">
    <location>
        <position position="42"/>
    </location>
    <ligand>
        <name>NADP(+)</name>
        <dbReference type="ChEBI" id="CHEBI:58349"/>
    </ligand>
</feature>
<feature type="binding site" evidence="4">
    <location>
        <position position="182"/>
    </location>
    <ligand>
        <name>NADP(+)</name>
        <dbReference type="ChEBI" id="CHEBI:58349"/>
    </ligand>
</feature>
<dbReference type="GO" id="GO:0008712">
    <property type="term" value="F:ADP-glyceromanno-heptose 6-epimerase activity"/>
    <property type="evidence" value="ECO:0007669"/>
    <property type="project" value="UniProtKB-UniRule"/>
</dbReference>
<keyword evidence="1 4" id="KW-0521">NADP</keyword>
<keyword evidence="3 4" id="KW-0119">Carbohydrate metabolism</keyword>
<comment type="similarity">
    <text evidence="4">Belongs to the NAD(P)-dependent epimerase/dehydratase family. HldD subfamily.</text>
</comment>
<comment type="subunit">
    <text evidence="4">Homopentamer.</text>
</comment>
<feature type="binding site" evidence="4">
    <location>
        <position position="150"/>
    </location>
    <ligand>
        <name>NADP(+)</name>
        <dbReference type="ChEBI" id="CHEBI:58349"/>
    </ligand>
</feature>
<dbReference type="NCBIfam" id="TIGR02197">
    <property type="entry name" value="heptose_epim"/>
    <property type="match status" value="1"/>
</dbReference>
<feature type="domain" description="NAD-dependent epimerase/dehydratase" evidence="5">
    <location>
        <begin position="6"/>
        <end position="247"/>
    </location>
</feature>
<dbReference type="InterPro" id="IPR036291">
    <property type="entry name" value="NAD(P)-bd_dom_sf"/>
</dbReference>
<evidence type="ECO:0000256" key="4">
    <source>
        <dbReference type="HAMAP-Rule" id="MF_01601"/>
    </source>
</evidence>
<evidence type="ECO:0000259" key="5">
    <source>
        <dbReference type="Pfam" id="PF01370"/>
    </source>
</evidence>
<dbReference type="PANTHER" id="PTHR43103:SF3">
    <property type="entry name" value="ADP-L-GLYCERO-D-MANNO-HEPTOSE-6-EPIMERASE"/>
    <property type="match status" value="1"/>
</dbReference>
<feature type="binding site" evidence="4">
    <location>
        <position position="184"/>
    </location>
    <ligand>
        <name>substrate</name>
    </ligand>
</feature>
<evidence type="ECO:0000313" key="6">
    <source>
        <dbReference type="EMBL" id="MDF2954289.1"/>
    </source>
</evidence>
<feature type="binding site" evidence="4">
    <location>
        <position position="57"/>
    </location>
    <ligand>
        <name>NADP(+)</name>
        <dbReference type="ChEBI" id="CHEBI:58349"/>
    </ligand>
</feature>